<reference evidence="1" key="1">
    <citation type="journal article" date="2012" name="PLoS ONE">
        <title>Gene sets for utilization of primary and secondary nutrition supplies in the distal gut of endangered iberian lynx.</title>
        <authorList>
            <person name="Alcaide M."/>
            <person name="Messina E."/>
            <person name="Richter M."/>
            <person name="Bargiela R."/>
            <person name="Peplies J."/>
            <person name="Huws S.A."/>
            <person name="Newbold C.J."/>
            <person name="Golyshin P.N."/>
            <person name="Simon M.A."/>
            <person name="Lopez G."/>
            <person name="Yakimov M.M."/>
            <person name="Ferrer M."/>
        </authorList>
    </citation>
    <scope>NUCLEOTIDE SEQUENCE</scope>
</reference>
<accession>J9G3R9</accession>
<dbReference type="EMBL" id="AMCI01005268">
    <property type="protein sequence ID" value="EJW96472.1"/>
    <property type="molecule type" value="Genomic_DNA"/>
</dbReference>
<protein>
    <submittedName>
        <fullName evidence="1">Uncharacterized protein</fullName>
    </submittedName>
</protein>
<sequence length="35" mass="4228">MTDPVTPFIRKIHGNCRKKKNKSDNWYWTSFTTII</sequence>
<organism evidence="1">
    <name type="scientific">gut metagenome</name>
    <dbReference type="NCBI Taxonomy" id="749906"/>
    <lineage>
        <taxon>unclassified sequences</taxon>
        <taxon>metagenomes</taxon>
        <taxon>organismal metagenomes</taxon>
    </lineage>
</organism>
<comment type="caution">
    <text evidence="1">The sequence shown here is derived from an EMBL/GenBank/DDBJ whole genome shotgun (WGS) entry which is preliminary data.</text>
</comment>
<evidence type="ECO:0000313" key="1">
    <source>
        <dbReference type="EMBL" id="EJW96472.1"/>
    </source>
</evidence>
<gene>
    <name evidence="1" type="ORF">EVA_15421</name>
</gene>
<name>J9G3R9_9ZZZZ</name>
<dbReference type="AlphaFoldDB" id="J9G3R9"/>
<proteinExistence type="predicted"/>